<keyword evidence="6 11" id="KW-0812">Transmembrane</keyword>
<keyword evidence="9 11" id="KW-0472">Membrane</keyword>
<organism evidence="13 14">
    <name type="scientific">Phreatobacter stygius</name>
    <dbReference type="NCBI Taxonomy" id="1940610"/>
    <lineage>
        <taxon>Bacteria</taxon>
        <taxon>Pseudomonadati</taxon>
        <taxon>Pseudomonadota</taxon>
        <taxon>Alphaproteobacteria</taxon>
        <taxon>Hyphomicrobiales</taxon>
        <taxon>Phreatobacteraceae</taxon>
        <taxon>Phreatobacter</taxon>
    </lineage>
</organism>
<protein>
    <submittedName>
        <fullName evidence="13">TonB family protein</fullName>
    </submittedName>
</protein>
<evidence type="ECO:0000256" key="1">
    <source>
        <dbReference type="ARBA" id="ARBA00004383"/>
    </source>
</evidence>
<feature type="compositionally biased region" description="Low complexity" evidence="10">
    <location>
        <begin position="103"/>
        <end position="138"/>
    </location>
</feature>
<keyword evidence="3" id="KW-0813">Transport</keyword>
<dbReference type="Gene3D" id="3.30.1150.10">
    <property type="match status" value="1"/>
</dbReference>
<evidence type="ECO:0000256" key="4">
    <source>
        <dbReference type="ARBA" id="ARBA00022475"/>
    </source>
</evidence>
<feature type="compositionally biased region" description="Basic and acidic residues" evidence="10">
    <location>
        <begin position="221"/>
        <end position="235"/>
    </location>
</feature>
<dbReference type="KEGG" id="pstg:E8M01_28835"/>
<feature type="domain" description="TonB C-terminal" evidence="12">
    <location>
        <begin position="297"/>
        <end position="387"/>
    </location>
</feature>
<keyword evidence="8 11" id="KW-1133">Transmembrane helix</keyword>
<dbReference type="InterPro" id="IPR037682">
    <property type="entry name" value="TonB_C"/>
</dbReference>
<dbReference type="EMBL" id="CP039690">
    <property type="protein sequence ID" value="QCI67884.1"/>
    <property type="molecule type" value="Genomic_DNA"/>
</dbReference>
<reference evidence="13 14" key="1">
    <citation type="submission" date="2019-04" db="EMBL/GenBank/DDBJ databases">
        <title>Phreatobacter aquaticus sp. nov.</title>
        <authorList>
            <person name="Choi A."/>
        </authorList>
    </citation>
    <scope>NUCLEOTIDE SEQUENCE [LARGE SCALE GENOMIC DNA]</scope>
    <source>
        <strain evidence="13 14">KCTC 52518</strain>
    </source>
</reference>
<dbReference type="AlphaFoldDB" id="A0A4D7B2X2"/>
<dbReference type="GO" id="GO:0015031">
    <property type="term" value="P:protein transport"/>
    <property type="evidence" value="ECO:0007669"/>
    <property type="project" value="UniProtKB-KW"/>
</dbReference>
<feature type="region of interest" description="Disordered" evidence="10">
    <location>
        <begin position="103"/>
        <end position="284"/>
    </location>
</feature>
<sequence>MPPLTVSRDTVARDAAPAVMLEGLQADTGGAPPEPPAVSAGDPNAIPAVADKLRRRVSLSLVASLCLHAGALAIALYLGLQAADVPATGEDGVAVEIVAAEAGAASAQDTASGTEATPSESATTETQPVEAPPTETAAEPPPPRPVETTVEPPPEAPQPVTEQAEAPPPPETPQPQQVAEAPPPVVQPDPVPVATTTEVAPVQALVTPAPTPPTPVTQPVIRREPPPVVRREQRPVRVQVTPPRREPVTERRPPQPVQAAARRSAPAGEGTGMRNSQAAVGNASSGGSQASAAAVANYRQRVLAHLARFKVYPDQARERGIVGRAVIAFTLSRGGQLAASSLAGSSGAAILDQATVAMLRRAVPFPAMPEGGPMTMSFTAGIRYDLR</sequence>
<evidence type="ECO:0000313" key="13">
    <source>
        <dbReference type="EMBL" id="QCI67884.1"/>
    </source>
</evidence>
<feature type="compositionally biased region" description="Pro residues" evidence="10">
    <location>
        <begin position="139"/>
        <end position="157"/>
    </location>
</feature>
<dbReference type="NCBIfam" id="TIGR01352">
    <property type="entry name" value="tonB_Cterm"/>
    <property type="match status" value="1"/>
</dbReference>
<evidence type="ECO:0000256" key="11">
    <source>
        <dbReference type="SAM" id="Phobius"/>
    </source>
</evidence>
<name>A0A4D7B2X2_9HYPH</name>
<evidence type="ECO:0000256" key="8">
    <source>
        <dbReference type="ARBA" id="ARBA00022989"/>
    </source>
</evidence>
<feature type="compositionally biased region" description="Low complexity" evidence="10">
    <location>
        <begin position="192"/>
        <end position="208"/>
    </location>
</feature>
<feature type="compositionally biased region" description="Basic and acidic residues" evidence="10">
    <location>
        <begin position="243"/>
        <end position="253"/>
    </location>
</feature>
<evidence type="ECO:0000259" key="12">
    <source>
        <dbReference type="PROSITE" id="PS52015"/>
    </source>
</evidence>
<evidence type="ECO:0000256" key="6">
    <source>
        <dbReference type="ARBA" id="ARBA00022692"/>
    </source>
</evidence>
<evidence type="ECO:0000256" key="10">
    <source>
        <dbReference type="SAM" id="MobiDB-lite"/>
    </source>
</evidence>
<evidence type="ECO:0000313" key="14">
    <source>
        <dbReference type="Proteomes" id="UP000298781"/>
    </source>
</evidence>
<gene>
    <name evidence="13" type="ORF">E8M01_28835</name>
</gene>
<dbReference type="Pfam" id="PF03544">
    <property type="entry name" value="TonB_C"/>
    <property type="match status" value="1"/>
</dbReference>
<evidence type="ECO:0000256" key="7">
    <source>
        <dbReference type="ARBA" id="ARBA00022927"/>
    </source>
</evidence>
<dbReference type="GO" id="GO:0098797">
    <property type="term" value="C:plasma membrane protein complex"/>
    <property type="evidence" value="ECO:0007669"/>
    <property type="project" value="TreeGrafter"/>
</dbReference>
<dbReference type="GO" id="GO:0055085">
    <property type="term" value="P:transmembrane transport"/>
    <property type="evidence" value="ECO:0007669"/>
    <property type="project" value="InterPro"/>
</dbReference>
<dbReference type="OrthoDB" id="7433592at2"/>
<evidence type="ECO:0000256" key="2">
    <source>
        <dbReference type="ARBA" id="ARBA00006555"/>
    </source>
</evidence>
<dbReference type="PANTHER" id="PTHR33446:SF2">
    <property type="entry name" value="PROTEIN TONB"/>
    <property type="match status" value="1"/>
</dbReference>
<comment type="similarity">
    <text evidence="2">Belongs to the TonB family.</text>
</comment>
<proteinExistence type="inferred from homology"/>
<dbReference type="PRINTS" id="PR01217">
    <property type="entry name" value="PRICHEXTENSN"/>
</dbReference>
<feature type="compositionally biased region" description="Low complexity" evidence="10">
    <location>
        <begin position="275"/>
        <end position="284"/>
    </location>
</feature>
<evidence type="ECO:0000256" key="5">
    <source>
        <dbReference type="ARBA" id="ARBA00022519"/>
    </source>
</evidence>
<dbReference type="RefSeq" id="WP_136963307.1">
    <property type="nucleotide sequence ID" value="NZ_CP039690.1"/>
</dbReference>
<feature type="transmembrane region" description="Helical" evidence="11">
    <location>
        <begin position="59"/>
        <end position="80"/>
    </location>
</feature>
<dbReference type="PANTHER" id="PTHR33446">
    <property type="entry name" value="PROTEIN TONB-RELATED"/>
    <property type="match status" value="1"/>
</dbReference>
<evidence type="ECO:0000256" key="3">
    <source>
        <dbReference type="ARBA" id="ARBA00022448"/>
    </source>
</evidence>
<dbReference type="InterPro" id="IPR006260">
    <property type="entry name" value="TonB/TolA_C"/>
</dbReference>
<accession>A0A4D7B2X2</accession>
<dbReference type="SUPFAM" id="SSF74653">
    <property type="entry name" value="TolA/TonB C-terminal domain"/>
    <property type="match status" value="1"/>
</dbReference>
<keyword evidence="7" id="KW-0653">Protein transport</keyword>
<dbReference type="PROSITE" id="PS52015">
    <property type="entry name" value="TONB_CTD"/>
    <property type="match status" value="1"/>
</dbReference>
<feature type="compositionally biased region" description="Pro residues" evidence="10">
    <location>
        <begin position="181"/>
        <end position="191"/>
    </location>
</feature>
<evidence type="ECO:0000256" key="9">
    <source>
        <dbReference type="ARBA" id="ARBA00023136"/>
    </source>
</evidence>
<keyword evidence="14" id="KW-1185">Reference proteome</keyword>
<comment type="subcellular location">
    <subcellularLocation>
        <location evidence="1">Cell inner membrane</location>
        <topology evidence="1">Single-pass membrane protein</topology>
        <orientation evidence="1">Periplasmic side</orientation>
    </subcellularLocation>
</comment>
<dbReference type="GO" id="GO:0031992">
    <property type="term" value="F:energy transducer activity"/>
    <property type="evidence" value="ECO:0007669"/>
    <property type="project" value="TreeGrafter"/>
</dbReference>
<keyword evidence="4" id="KW-1003">Cell membrane</keyword>
<dbReference type="Proteomes" id="UP000298781">
    <property type="component" value="Chromosome"/>
</dbReference>
<keyword evidence="5" id="KW-0997">Cell inner membrane</keyword>
<dbReference type="InterPro" id="IPR051045">
    <property type="entry name" value="TonB-dependent_transducer"/>
</dbReference>